<dbReference type="Pfam" id="PF09594">
    <property type="entry name" value="GT87"/>
    <property type="match status" value="1"/>
</dbReference>
<keyword evidence="3" id="KW-0808">Transferase</keyword>
<sequence length="396" mass="41562">MRTSPRLAEPRAPEPGRLAVLALVAGALVLGVVAWLAGWRVGADSAVYRAGALTFLRGDELYTHARLAALPEGVALPFTYPPAAVLVFLPLAALPAGLVWAAVTAASVLALVVAVRVSARSVRPGIGWLPVVALALLALGLEPVWKTLFLGQVNLLLMAAVLVDVLVVCARGSRWGGVLVGIAAAVKLTPLIFVPHLLFTGRRKEALRATVTFVALQAVMFVPAPRDAARYWATAASDPERIGSVHWIFNQSLHGMVSRAADGAPWALWVAVALGAVLAAPAGWLVVRLHRRGESLAAVLVTAFYALLLSPVSWSHHWVWAVPLAAGLLLRGARAWAAAVTVLFASAVVMLVPNGNGVEFSWGPGESVAGNAYVLAVIAVLAVLTARELRKHAPIS</sequence>
<dbReference type="InterPro" id="IPR018584">
    <property type="entry name" value="GT87"/>
</dbReference>
<feature type="transmembrane region" description="Helical" evidence="8">
    <location>
        <begin position="175"/>
        <end position="194"/>
    </location>
</feature>
<evidence type="ECO:0000256" key="5">
    <source>
        <dbReference type="ARBA" id="ARBA00022989"/>
    </source>
</evidence>
<evidence type="ECO:0000256" key="2">
    <source>
        <dbReference type="ARBA" id="ARBA00022475"/>
    </source>
</evidence>
<keyword evidence="6 8" id="KW-0472">Membrane</keyword>
<evidence type="ECO:0000256" key="7">
    <source>
        <dbReference type="ARBA" id="ARBA00024033"/>
    </source>
</evidence>
<comment type="subcellular location">
    <subcellularLocation>
        <location evidence="1">Cell membrane</location>
        <topology evidence="1">Multi-pass membrane protein</topology>
    </subcellularLocation>
</comment>
<feature type="transmembrane region" description="Helical" evidence="8">
    <location>
        <begin position="335"/>
        <end position="352"/>
    </location>
</feature>
<evidence type="ECO:0000256" key="6">
    <source>
        <dbReference type="ARBA" id="ARBA00023136"/>
    </source>
</evidence>
<feature type="transmembrane region" description="Helical" evidence="8">
    <location>
        <begin position="372"/>
        <end position="389"/>
    </location>
</feature>
<feature type="transmembrane region" description="Helical" evidence="8">
    <location>
        <begin position="20"/>
        <end position="39"/>
    </location>
</feature>
<evidence type="ECO:0000256" key="4">
    <source>
        <dbReference type="ARBA" id="ARBA00022692"/>
    </source>
</evidence>
<feature type="transmembrane region" description="Helical" evidence="8">
    <location>
        <begin position="125"/>
        <end position="141"/>
    </location>
</feature>
<evidence type="ECO:0000313" key="9">
    <source>
        <dbReference type="EMBL" id="MFD2801747.1"/>
    </source>
</evidence>
<dbReference type="Proteomes" id="UP001597478">
    <property type="component" value="Unassembled WGS sequence"/>
</dbReference>
<feature type="transmembrane region" description="Helical" evidence="8">
    <location>
        <begin position="147"/>
        <end position="168"/>
    </location>
</feature>
<name>A0ABW5WCS9_9PSEU</name>
<evidence type="ECO:0000313" key="10">
    <source>
        <dbReference type="Proteomes" id="UP001597478"/>
    </source>
</evidence>
<gene>
    <name evidence="9" type="ORF">ACFS2C_20360</name>
</gene>
<proteinExistence type="inferred from homology"/>
<evidence type="ECO:0000256" key="1">
    <source>
        <dbReference type="ARBA" id="ARBA00004651"/>
    </source>
</evidence>
<feature type="transmembrane region" description="Helical" evidence="8">
    <location>
        <begin position="266"/>
        <end position="284"/>
    </location>
</feature>
<keyword evidence="4 8" id="KW-0812">Transmembrane</keyword>
<comment type="similarity">
    <text evidence="7">Belongs to the glycosyltransferase 87 family.</text>
</comment>
<dbReference type="EMBL" id="JBHUOF010000034">
    <property type="protein sequence ID" value="MFD2801747.1"/>
    <property type="molecule type" value="Genomic_DNA"/>
</dbReference>
<accession>A0ABW5WCS9</accession>
<keyword evidence="10" id="KW-1185">Reference proteome</keyword>
<dbReference type="RefSeq" id="WP_377393068.1">
    <property type="nucleotide sequence ID" value="NZ_JBHSAN010000035.1"/>
</dbReference>
<reference evidence="10" key="1">
    <citation type="journal article" date="2019" name="Int. J. Syst. Evol. Microbiol.">
        <title>The Global Catalogue of Microorganisms (GCM) 10K type strain sequencing project: providing services to taxonomists for standard genome sequencing and annotation.</title>
        <authorList>
            <consortium name="The Broad Institute Genomics Platform"/>
            <consortium name="The Broad Institute Genome Sequencing Center for Infectious Disease"/>
            <person name="Wu L."/>
            <person name="Ma J."/>
        </authorList>
    </citation>
    <scope>NUCLEOTIDE SEQUENCE [LARGE SCALE GENOMIC DNA]</scope>
    <source>
        <strain evidence="10">IBRC-M 10906</strain>
    </source>
</reference>
<feature type="transmembrane region" description="Helical" evidence="8">
    <location>
        <begin position="83"/>
        <end position="113"/>
    </location>
</feature>
<comment type="caution">
    <text evidence="9">The sequence shown here is derived from an EMBL/GenBank/DDBJ whole genome shotgun (WGS) entry which is preliminary data.</text>
</comment>
<feature type="transmembrane region" description="Helical" evidence="8">
    <location>
        <begin position="296"/>
        <end position="314"/>
    </location>
</feature>
<evidence type="ECO:0000256" key="3">
    <source>
        <dbReference type="ARBA" id="ARBA00022679"/>
    </source>
</evidence>
<keyword evidence="2" id="KW-1003">Cell membrane</keyword>
<organism evidence="9 10">
    <name type="scientific">Prauserella oleivorans</name>
    <dbReference type="NCBI Taxonomy" id="1478153"/>
    <lineage>
        <taxon>Bacteria</taxon>
        <taxon>Bacillati</taxon>
        <taxon>Actinomycetota</taxon>
        <taxon>Actinomycetes</taxon>
        <taxon>Pseudonocardiales</taxon>
        <taxon>Pseudonocardiaceae</taxon>
        <taxon>Prauserella</taxon>
    </lineage>
</organism>
<keyword evidence="5 8" id="KW-1133">Transmembrane helix</keyword>
<protein>
    <submittedName>
        <fullName evidence="9">Glycosyltransferase 87 family protein</fullName>
    </submittedName>
</protein>
<evidence type="ECO:0000256" key="8">
    <source>
        <dbReference type="SAM" id="Phobius"/>
    </source>
</evidence>